<dbReference type="PRINTS" id="PR00315">
    <property type="entry name" value="ELONGATNFCT"/>
</dbReference>
<dbReference type="InterPro" id="IPR005225">
    <property type="entry name" value="Small_GTP-bd"/>
</dbReference>
<dbReference type="FunFam" id="3.40.50.10050:FF:000001">
    <property type="entry name" value="Translation initiation factor IF-2"/>
    <property type="match status" value="1"/>
</dbReference>
<dbReference type="GeneID" id="27215540"/>
<dbReference type="GO" id="GO:0005525">
    <property type="term" value="F:GTP binding"/>
    <property type="evidence" value="ECO:0007669"/>
    <property type="project" value="UniProtKB-KW"/>
</dbReference>
<dbReference type="GO" id="GO:0003924">
    <property type="term" value="F:GTPase activity"/>
    <property type="evidence" value="ECO:0007669"/>
    <property type="project" value="InterPro"/>
</dbReference>
<dbReference type="NCBIfam" id="TIGR00231">
    <property type="entry name" value="small_GTP"/>
    <property type="match status" value="1"/>
</dbReference>
<proteinExistence type="inferred from homology"/>
<keyword evidence="5" id="KW-0342">GTP-binding</keyword>
<dbReference type="NCBIfam" id="TIGR00487">
    <property type="entry name" value="IF-2"/>
    <property type="match status" value="1"/>
</dbReference>
<keyword evidence="2 9" id="KW-0396">Initiation factor</keyword>
<gene>
    <name evidence="9" type="primary">infB</name>
    <name evidence="9" type="ORF">Sdur_038</name>
</gene>
<dbReference type="Gene3D" id="3.40.50.10050">
    <property type="entry name" value="Translation initiation factor IF- 2, domain 3"/>
    <property type="match status" value="1"/>
</dbReference>
<dbReference type="InterPro" id="IPR000178">
    <property type="entry name" value="TF_IF2_bacterial-like"/>
</dbReference>
<dbReference type="PANTHER" id="PTHR43381">
    <property type="entry name" value="TRANSLATION INITIATION FACTOR IF-2-RELATED"/>
    <property type="match status" value="1"/>
</dbReference>
<protein>
    <recommendedName>
        <fullName evidence="6">Translation initiation factor IF-2, chloroplastic</fullName>
    </recommendedName>
</protein>
<dbReference type="FunFam" id="3.40.50.300:FF:000019">
    <property type="entry name" value="Translation initiation factor IF-2"/>
    <property type="match status" value="1"/>
</dbReference>
<dbReference type="InterPro" id="IPR006847">
    <property type="entry name" value="IF2_N"/>
</dbReference>
<evidence type="ECO:0000259" key="8">
    <source>
        <dbReference type="PROSITE" id="PS51722"/>
    </source>
</evidence>
<dbReference type="SUPFAM" id="SSF50447">
    <property type="entry name" value="Translation proteins"/>
    <property type="match status" value="2"/>
</dbReference>
<dbReference type="RefSeq" id="YP_009243855.1">
    <property type="nucleotide sequence ID" value="NC_029857.1"/>
</dbReference>
<evidence type="ECO:0000256" key="7">
    <source>
        <dbReference type="SAM" id="MobiDB-lite"/>
    </source>
</evidence>
<keyword evidence="3" id="KW-0547">Nucleotide-binding</keyword>
<dbReference type="GO" id="GO:0003743">
    <property type="term" value="F:translation initiation factor activity"/>
    <property type="evidence" value="ECO:0007669"/>
    <property type="project" value="UniProtKB-KW"/>
</dbReference>
<accession>A0A141SCS9</accession>
<dbReference type="SUPFAM" id="SSF52156">
    <property type="entry name" value="Initiation factor IF2/eIF5b, domain 3"/>
    <property type="match status" value="1"/>
</dbReference>
<evidence type="ECO:0000256" key="2">
    <source>
        <dbReference type="ARBA" id="ARBA00022540"/>
    </source>
</evidence>
<keyword evidence="4" id="KW-0648">Protein biosynthesis</keyword>
<dbReference type="Pfam" id="PF22042">
    <property type="entry name" value="EF-G_D2"/>
    <property type="match status" value="1"/>
</dbReference>
<evidence type="ECO:0000256" key="6">
    <source>
        <dbReference type="ARBA" id="ARBA00044105"/>
    </source>
</evidence>
<dbReference type="AlphaFoldDB" id="A0A141SCS9"/>
<geneLocation type="plastid" evidence="9"/>
<evidence type="ECO:0000256" key="1">
    <source>
        <dbReference type="ARBA" id="ARBA00007733"/>
    </source>
</evidence>
<evidence type="ECO:0000256" key="3">
    <source>
        <dbReference type="ARBA" id="ARBA00022741"/>
    </source>
</evidence>
<dbReference type="GO" id="GO:0005737">
    <property type="term" value="C:cytoplasm"/>
    <property type="evidence" value="ECO:0007669"/>
    <property type="project" value="TreeGrafter"/>
</dbReference>
<dbReference type="FunFam" id="2.40.30.10:FF:000008">
    <property type="entry name" value="Translation initiation factor IF-2"/>
    <property type="match status" value="1"/>
</dbReference>
<dbReference type="InterPro" id="IPR009000">
    <property type="entry name" value="Transl_B-barrel_sf"/>
</dbReference>
<dbReference type="Gene3D" id="2.40.30.10">
    <property type="entry name" value="Translation factors"/>
    <property type="match status" value="2"/>
</dbReference>
<dbReference type="InterPro" id="IPR000795">
    <property type="entry name" value="T_Tr_GTP-bd_dom"/>
</dbReference>
<feature type="region of interest" description="Disordered" evidence="7">
    <location>
        <begin position="71"/>
        <end position="96"/>
    </location>
</feature>
<dbReference type="Pfam" id="PF00009">
    <property type="entry name" value="GTP_EFTU"/>
    <property type="match status" value="1"/>
</dbReference>
<dbReference type="CDD" id="cd03692">
    <property type="entry name" value="mtIF2_IVc"/>
    <property type="match status" value="1"/>
</dbReference>
<dbReference type="CDD" id="cd01887">
    <property type="entry name" value="IF2_eIF5B"/>
    <property type="match status" value="1"/>
</dbReference>
<organism evidence="9">
    <name type="scientific">Sporolithon durum</name>
    <dbReference type="NCBI Taxonomy" id="48970"/>
    <lineage>
        <taxon>Eukaryota</taxon>
        <taxon>Rhodophyta</taxon>
        <taxon>Florideophyceae</taxon>
        <taxon>Corallinophycidae</taxon>
        <taxon>Sporolithales</taxon>
        <taxon>Sporolithaceae</taxon>
        <taxon>Sporolithon</taxon>
    </lineage>
</organism>
<dbReference type="InterPro" id="IPR027417">
    <property type="entry name" value="P-loop_NTPase"/>
</dbReference>
<feature type="compositionally biased region" description="Basic and acidic residues" evidence="7">
    <location>
        <begin position="71"/>
        <end position="91"/>
    </location>
</feature>
<dbReference type="PANTHER" id="PTHR43381:SF5">
    <property type="entry name" value="TR-TYPE G DOMAIN-CONTAINING PROTEIN"/>
    <property type="match status" value="1"/>
</dbReference>
<dbReference type="Gene3D" id="3.40.50.300">
    <property type="entry name" value="P-loop containing nucleotide triphosphate hydrolases"/>
    <property type="match status" value="1"/>
</dbReference>
<evidence type="ECO:0000256" key="5">
    <source>
        <dbReference type="ARBA" id="ARBA00023134"/>
    </source>
</evidence>
<dbReference type="InterPro" id="IPR036925">
    <property type="entry name" value="TIF_IF2_dom3_sf"/>
</dbReference>
<dbReference type="Pfam" id="PF11987">
    <property type="entry name" value="IF-2"/>
    <property type="match status" value="1"/>
</dbReference>
<dbReference type="InterPro" id="IPR023115">
    <property type="entry name" value="TIF_IF2_dom3"/>
</dbReference>
<evidence type="ECO:0000256" key="4">
    <source>
        <dbReference type="ARBA" id="ARBA00022917"/>
    </source>
</evidence>
<reference evidence="9" key="1">
    <citation type="submission" date="2015-07" db="EMBL/GenBank/DDBJ databases">
        <title>Reconstructing the complex evolutionary history of mobile plasmids in red algal genomes.</title>
        <authorList>
            <person name="Lee J."/>
            <person name="Kim K.M."/>
            <person name="Yang E.C."/>
            <person name="Miller K.A."/>
            <person name="Boo S.M."/>
            <person name="Bhattacharya D."/>
            <person name="Yoon H.S."/>
        </authorList>
    </citation>
    <scope>NUCLEOTIDE SEQUENCE</scope>
</reference>
<feature type="domain" description="Tr-type G" evidence="8">
    <location>
        <begin position="242"/>
        <end position="415"/>
    </location>
</feature>
<name>A0A141SCS9_9FLOR</name>
<dbReference type="Pfam" id="PF04760">
    <property type="entry name" value="IF2_N"/>
    <property type="match status" value="1"/>
</dbReference>
<dbReference type="EMBL" id="KT266785">
    <property type="protein sequence ID" value="AMK96097.1"/>
    <property type="molecule type" value="Genomic_DNA"/>
</dbReference>
<evidence type="ECO:0000313" key="9">
    <source>
        <dbReference type="EMBL" id="AMK96097.1"/>
    </source>
</evidence>
<sequence length="740" mass="84047">MLKKIINHYKFVEFFQSYLISSYCLSLDEYESVLHLDYPRLLLDLNQSEYVVSNSEPISLLQIHNNNISDIKADRKSKSHNKSLDNLENKKNKQKKKLRAKIHLNEDFSHSSHNLDLSNQSEISLIRSPRSIKQKKDQKLNSKNISTLFSDQEKRVNKEIIFNRLLTIEDLSKSMHIPSAEIIKWLFLQGISITINQFIDISICKLVANHYNFKIINDKNSKVLIKNSIKKEQNLRAETSEFRAPIITVFGHVDHGKTTLLNALKNNNSLILEAGNITQSIVAYEVELSANYKVSKLIFLDTPGHEAFVGMRERGAQITDLAILVVAADDGLKPQTIEAINHIKEHKIPFVVALNKIDKLNINAQKVKQQLAKYDILDKDWGGSVPIIEVSAITGKNINLLLSSLLQLFEYQDYRTDISKPAEGFILESSLDRQKGPIAHIILQKGTLSVGDILVAGNTYAKVKAILNSKKNKVLSVHSVSVVEILGFSVVPRIGLIFKSVPNEKLAKFYALEYKDLNILDQKLNTRIQLHSMHNNRKTIKQVNVILKADTQGSIEAIINAFEQIPQQKVQINILFASASEISGKDIELASTSNAIILAFNINLSSRHIPKNTKLIIKEFSIIYDLVDYIRNYMLTFVDLVYKKENLGKAEVKTVFEVKKGAVAGCFVLYGKLKKNALITVRRKQVIVYEGKLNSLKKLKEDVQEVTMNNECGIMCYDYHLWHEKDEIDAYELKVGEKNL</sequence>
<dbReference type="SUPFAM" id="SSF52540">
    <property type="entry name" value="P-loop containing nucleoside triphosphate hydrolases"/>
    <property type="match status" value="1"/>
</dbReference>
<dbReference type="InterPro" id="IPR015760">
    <property type="entry name" value="TIF_IF2"/>
</dbReference>
<dbReference type="PROSITE" id="PS51722">
    <property type="entry name" value="G_TR_2"/>
    <property type="match status" value="1"/>
</dbReference>
<dbReference type="InterPro" id="IPR053905">
    <property type="entry name" value="EF-G-like_DII"/>
</dbReference>
<comment type="similarity">
    <text evidence="1">Belongs to the TRAFAC class translation factor GTPase superfamily. Classic translation factor GTPase family. IF-2 subfamily.</text>
</comment>
<keyword evidence="9" id="KW-0934">Plastid</keyword>
<dbReference type="PROSITE" id="PS01176">
    <property type="entry name" value="IF2"/>
    <property type="match status" value="1"/>
</dbReference>